<feature type="domain" description="Putative ionotropic receptor ligand binding" evidence="1">
    <location>
        <begin position="23"/>
        <end position="110"/>
    </location>
</feature>
<dbReference type="Proteomes" id="UP000008792">
    <property type="component" value="Unassembled WGS sequence"/>
</dbReference>
<dbReference type="InterPro" id="IPR056198">
    <property type="entry name" value="LBD_receptor"/>
</dbReference>
<dbReference type="AlphaFoldDB" id="A0A0Q9WQQ1"/>
<dbReference type="InParanoid" id="A0A0Q9WQQ1"/>
<accession>A0A0Q9WQQ1</accession>
<dbReference type="OrthoDB" id="8050636at2759"/>
<protein>
    <recommendedName>
        <fullName evidence="1">Putative ionotropic receptor ligand binding domain-containing protein</fullName>
    </recommendedName>
</protein>
<name>A0A0Q9WQQ1_DROVI</name>
<dbReference type="EMBL" id="CH940655">
    <property type="protein sequence ID" value="KRF82608.1"/>
    <property type="molecule type" value="Genomic_DNA"/>
</dbReference>
<gene>
    <name evidence="2" type="primary">Dvir\GJ26843</name>
    <name evidence="2" type="ORF">Dvir_GJ26843</name>
</gene>
<organism evidence="2 3">
    <name type="scientific">Drosophila virilis</name>
    <name type="common">Fruit fly</name>
    <dbReference type="NCBI Taxonomy" id="7244"/>
    <lineage>
        <taxon>Eukaryota</taxon>
        <taxon>Metazoa</taxon>
        <taxon>Ecdysozoa</taxon>
        <taxon>Arthropoda</taxon>
        <taxon>Hexapoda</taxon>
        <taxon>Insecta</taxon>
        <taxon>Pterygota</taxon>
        <taxon>Neoptera</taxon>
        <taxon>Endopterygota</taxon>
        <taxon>Diptera</taxon>
        <taxon>Brachycera</taxon>
        <taxon>Muscomorpha</taxon>
        <taxon>Ephydroidea</taxon>
        <taxon>Drosophilidae</taxon>
        <taxon>Drosophila</taxon>
    </lineage>
</organism>
<evidence type="ECO:0000259" key="1">
    <source>
        <dbReference type="Pfam" id="PF24061"/>
    </source>
</evidence>
<dbReference type="Pfam" id="PF24061">
    <property type="entry name" value="LBD_receptor"/>
    <property type="match status" value="1"/>
</dbReference>
<evidence type="ECO:0000313" key="3">
    <source>
        <dbReference type="Proteomes" id="UP000008792"/>
    </source>
</evidence>
<dbReference type="KEGG" id="dvi:26531613"/>
<evidence type="ECO:0000313" key="2">
    <source>
        <dbReference type="EMBL" id="KRF82608.1"/>
    </source>
</evidence>
<reference evidence="2 3" key="1">
    <citation type="journal article" date="2007" name="Nature">
        <title>Evolution of genes and genomes on the Drosophila phylogeny.</title>
        <authorList>
            <consortium name="Drosophila 12 Genomes Consortium"/>
            <person name="Clark A.G."/>
            <person name="Eisen M.B."/>
            <person name="Smith D.R."/>
            <person name="Bergman C.M."/>
            <person name="Oliver B."/>
            <person name="Markow T.A."/>
            <person name="Kaufman T.C."/>
            <person name="Kellis M."/>
            <person name="Gelbart W."/>
            <person name="Iyer V.N."/>
            <person name="Pollard D.A."/>
            <person name="Sackton T.B."/>
            <person name="Larracuente A.M."/>
            <person name="Singh N.D."/>
            <person name="Abad J.P."/>
            <person name="Abt D.N."/>
            <person name="Adryan B."/>
            <person name="Aguade M."/>
            <person name="Akashi H."/>
            <person name="Anderson W.W."/>
            <person name="Aquadro C.F."/>
            <person name="Ardell D.H."/>
            <person name="Arguello R."/>
            <person name="Artieri C.G."/>
            <person name="Barbash D.A."/>
            <person name="Barker D."/>
            <person name="Barsanti P."/>
            <person name="Batterham P."/>
            <person name="Batzoglou S."/>
            <person name="Begun D."/>
            <person name="Bhutkar A."/>
            <person name="Blanco E."/>
            <person name="Bosak S.A."/>
            <person name="Bradley R.K."/>
            <person name="Brand A.D."/>
            <person name="Brent M.R."/>
            <person name="Brooks A.N."/>
            <person name="Brown R.H."/>
            <person name="Butlin R.K."/>
            <person name="Caggese C."/>
            <person name="Calvi B.R."/>
            <person name="Bernardo de Carvalho A."/>
            <person name="Caspi A."/>
            <person name="Castrezana S."/>
            <person name="Celniker S.E."/>
            <person name="Chang J.L."/>
            <person name="Chapple C."/>
            <person name="Chatterji S."/>
            <person name="Chinwalla A."/>
            <person name="Civetta A."/>
            <person name="Clifton S.W."/>
            <person name="Comeron J.M."/>
            <person name="Costello J.C."/>
            <person name="Coyne J.A."/>
            <person name="Daub J."/>
            <person name="David R.G."/>
            <person name="Delcher A.L."/>
            <person name="Delehaunty K."/>
            <person name="Do C.B."/>
            <person name="Ebling H."/>
            <person name="Edwards K."/>
            <person name="Eickbush T."/>
            <person name="Evans J.D."/>
            <person name="Filipski A."/>
            <person name="Findeiss S."/>
            <person name="Freyhult E."/>
            <person name="Fulton L."/>
            <person name="Fulton R."/>
            <person name="Garcia A.C."/>
            <person name="Gardiner A."/>
            <person name="Garfield D.A."/>
            <person name="Garvin B.E."/>
            <person name="Gibson G."/>
            <person name="Gilbert D."/>
            <person name="Gnerre S."/>
            <person name="Godfrey J."/>
            <person name="Good R."/>
            <person name="Gotea V."/>
            <person name="Gravely B."/>
            <person name="Greenberg A.J."/>
            <person name="Griffiths-Jones S."/>
            <person name="Gross S."/>
            <person name="Guigo R."/>
            <person name="Gustafson E.A."/>
            <person name="Haerty W."/>
            <person name="Hahn M.W."/>
            <person name="Halligan D.L."/>
            <person name="Halpern A.L."/>
            <person name="Halter G.M."/>
            <person name="Han M.V."/>
            <person name="Heger A."/>
            <person name="Hillier L."/>
            <person name="Hinrichs A.S."/>
            <person name="Holmes I."/>
            <person name="Hoskins R.A."/>
            <person name="Hubisz M.J."/>
            <person name="Hultmark D."/>
            <person name="Huntley M.A."/>
            <person name="Jaffe D.B."/>
            <person name="Jagadeeshan S."/>
            <person name="Jeck W.R."/>
            <person name="Johnson J."/>
            <person name="Jones C.D."/>
            <person name="Jordan W.C."/>
            <person name="Karpen G.H."/>
            <person name="Kataoka E."/>
            <person name="Keightley P.D."/>
            <person name="Kheradpour P."/>
            <person name="Kirkness E.F."/>
            <person name="Koerich L.B."/>
            <person name="Kristiansen K."/>
            <person name="Kudrna D."/>
            <person name="Kulathinal R.J."/>
            <person name="Kumar S."/>
            <person name="Kwok R."/>
            <person name="Lander E."/>
            <person name="Langley C.H."/>
            <person name="Lapoint R."/>
            <person name="Lazzaro B.P."/>
            <person name="Lee S.J."/>
            <person name="Levesque L."/>
            <person name="Li R."/>
            <person name="Lin C.F."/>
            <person name="Lin M.F."/>
            <person name="Lindblad-Toh K."/>
            <person name="Llopart A."/>
            <person name="Long M."/>
            <person name="Low L."/>
            <person name="Lozovsky E."/>
            <person name="Lu J."/>
            <person name="Luo M."/>
            <person name="Machado C.A."/>
            <person name="Makalowski W."/>
            <person name="Marzo M."/>
            <person name="Matsuda M."/>
            <person name="Matzkin L."/>
            <person name="McAllister B."/>
            <person name="McBride C.S."/>
            <person name="McKernan B."/>
            <person name="McKernan K."/>
            <person name="Mendez-Lago M."/>
            <person name="Minx P."/>
            <person name="Mollenhauer M.U."/>
            <person name="Montooth K."/>
            <person name="Mount S.M."/>
            <person name="Mu X."/>
            <person name="Myers E."/>
            <person name="Negre B."/>
            <person name="Newfeld S."/>
            <person name="Nielsen R."/>
            <person name="Noor M.A."/>
            <person name="O'Grady P."/>
            <person name="Pachter L."/>
            <person name="Papaceit M."/>
            <person name="Parisi M.J."/>
            <person name="Parisi M."/>
            <person name="Parts L."/>
            <person name="Pedersen J.S."/>
            <person name="Pesole G."/>
            <person name="Phillippy A.M."/>
            <person name="Ponting C.P."/>
            <person name="Pop M."/>
            <person name="Porcelli D."/>
            <person name="Powell J.R."/>
            <person name="Prohaska S."/>
            <person name="Pruitt K."/>
            <person name="Puig M."/>
            <person name="Quesneville H."/>
            <person name="Ram K.R."/>
            <person name="Rand D."/>
            <person name="Rasmussen M.D."/>
            <person name="Reed L.K."/>
            <person name="Reenan R."/>
            <person name="Reily A."/>
            <person name="Remington K.A."/>
            <person name="Rieger T.T."/>
            <person name="Ritchie M.G."/>
            <person name="Robin C."/>
            <person name="Rogers Y.H."/>
            <person name="Rohde C."/>
            <person name="Rozas J."/>
            <person name="Rubenfield M.J."/>
            <person name="Ruiz A."/>
            <person name="Russo S."/>
            <person name="Salzberg S.L."/>
            <person name="Sanchez-Gracia A."/>
            <person name="Saranga D.J."/>
            <person name="Sato H."/>
            <person name="Schaeffer S.W."/>
            <person name="Schatz M.C."/>
            <person name="Schlenke T."/>
            <person name="Schwartz R."/>
            <person name="Segarra C."/>
            <person name="Singh R.S."/>
            <person name="Sirot L."/>
            <person name="Sirota M."/>
            <person name="Sisneros N.B."/>
            <person name="Smith C.D."/>
            <person name="Smith T.F."/>
            <person name="Spieth J."/>
            <person name="Stage D.E."/>
            <person name="Stark A."/>
            <person name="Stephan W."/>
            <person name="Strausberg R.L."/>
            <person name="Strempel S."/>
            <person name="Sturgill D."/>
            <person name="Sutton G."/>
            <person name="Sutton G.G."/>
            <person name="Tao W."/>
            <person name="Teichmann S."/>
            <person name="Tobari Y.N."/>
            <person name="Tomimura Y."/>
            <person name="Tsolas J.M."/>
            <person name="Valente V.L."/>
            <person name="Venter E."/>
            <person name="Venter J.C."/>
            <person name="Vicario S."/>
            <person name="Vieira F.G."/>
            <person name="Vilella A.J."/>
            <person name="Villasante A."/>
            <person name="Walenz B."/>
            <person name="Wang J."/>
            <person name="Wasserman M."/>
            <person name="Watts T."/>
            <person name="Wilson D."/>
            <person name="Wilson R.K."/>
            <person name="Wing R.A."/>
            <person name="Wolfner M.F."/>
            <person name="Wong A."/>
            <person name="Wong G.K."/>
            <person name="Wu C.I."/>
            <person name="Wu G."/>
            <person name="Yamamoto D."/>
            <person name="Yang H.P."/>
            <person name="Yang S.P."/>
            <person name="Yorke J.A."/>
            <person name="Yoshida K."/>
            <person name="Zdobnov E."/>
            <person name="Zhang P."/>
            <person name="Zhang Y."/>
            <person name="Zimin A.V."/>
            <person name="Baldwin J."/>
            <person name="Abdouelleil A."/>
            <person name="Abdulkadir J."/>
            <person name="Abebe A."/>
            <person name="Abera B."/>
            <person name="Abreu J."/>
            <person name="Acer S.C."/>
            <person name="Aftuck L."/>
            <person name="Alexander A."/>
            <person name="An P."/>
            <person name="Anderson E."/>
            <person name="Anderson S."/>
            <person name="Arachi H."/>
            <person name="Azer M."/>
            <person name="Bachantsang P."/>
            <person name="Barry A."/>
            <person name="Bayul T."/>
            <person name="Berlin A."/>
            <person name="Bessette D."/>
            <person name="Bloom T."/>
            <person name="Blye J."/>
            <person name="Boguslavskiy L."/>
            <person name="Bonnet C."/>
            <person name="Boukhgalter B."/>
            <person name="Bourzgui I."/>
            <person name="Brown A."/>
            <person name="Cahill P."/>
            <person name="Channer S."/>
            <person name="Cheshatsang Y."/>
            <person name="Chuda L."/>
            <person name="Citroen M."/>
            <person name="Collymore A."/>
            <person name="Cooke P."/>
            <person name="Costello M."/>
            <person name="D'Aco K."/>
            <person name="Daza R."/>
            <person name="De Haan G."/>
            <person name="DeGray S."/>
            <person name="DeMaso C."/>
            <person name="Dhargay N."/>
            <person name="Dooley K."/>
            <person name="Dooley E."/>
            <person name="Doricent M."/>
            <person name="Dorje P."/>
            <person name="Dorjee K."/>
            <person name="Dupes A."/>
            <person name="Elong R."/>
            <person name="Falk J."/>
            <person name="Farina A."/>
            <person name="Faro S."/>
            <person name="Ferguson D."/>
            <person name="Fisher S."/>
            <person name="Foley C.D."/>
            <person name="Franke A."/>
            <person name="Friedrich D."/>
            <person name="Gadbois L."/>
            <person name="Gearin G."/>
            <person name="Gearin C.R."/>
            <person name="Giannoukos G."/>
            <person name="Goode T."/>
            <person name="Graham J."/>
            <person name="Grandbois E."/>
            <person name="Grewal S."/>
            <person name="Gyaltsen K."/>
            <person name="Hafez N."/>
            <person name="Hagos B."/>
            <person name="Hall J."/>
            <person name="Henson C."/>
            <person name="Hollinger A."/>
            <person name="Honan T."/>
            <person name="Huard M.D."/>
            <person name="Hughes L."/>
            <person name="Hurhula B."/>
            <person name="Husby M.E."/>
            <person name="Kamat A."/>
            <person name="Kanga B."/>
            <person name="Kashin S."/>
            <person name="Khazanovich D."/>
            <person name="Kisner P."/>
            <person name="Lance K."/>
            <person name="Lara M."/>
            <person name="Lee W."/>
            <person name="Lennon N."/>
            <person name="Letendre F."/>
            <person name="LeVine R."/>
            <person name="Lipovsky A."/>
            <person name="Liu X."/>
            <person name="Liu J."/>
            <person name="Liu S."/>
            <person name="Lokyitsang T."/>
            <person name="Lokyitsang Y."/>
            <person name="Lubonja R."/>
            <person name="Lui A."/>
            <person name="MacDonald P."/>
            <person name="Magnisalis V."/>
            <person name="Maru K."/>
            <person name="Matthews C."/>
            <person name="McCusker W."/>
            <person name="McDonough S."/>
            <person name="Mehta T."/>
            <person name="Meldrim J."/>
            <person name="Meneus L."/>
            <person name="Mihai O."/>
            <person name="Mihalev A."/>
            <person name="Mihova T."/>
            <person name="Mittelman R."/>
            <person name="Mlenga V."/>
            <person name="Montmayeur A."/>
            <person name="Mulrain L."/>
            <person name="Navidi A."/>
            <person name="Naylor J."/>
            <person name="Negash T."/>
            <person name="Nguyen T."/>
            <person name="Nguyen N."/>
            <person name="Nicol R."/>
            <person name="Norbu C."/>
            <person name="Norbu N."/>
            <person name="Novod N."/>
            <person name="O'Neill B."/>
            <person name="Osman S."/>
            <person name="Markiewicz E."/>
            <person name="Oyono O.L."/>
            <person name="Patti C."/>
            <person name="Phunkhang P."/>
            <person name="Pierre F."/>
            <person name="Priest M."/>
            <person name="Raghuraman S."/>
            <person name="Rege F."/>
            <person name="Reyes R."/>
            <person name="Rise C."/>
            <person name="Rogov P."/>
            <person name="Ross K."/>
            <person name="Ryan E."/>
            <person name="Settipalli S."/>
            <person name="Shea T."/>
            <person name="Sherpa N."/>
            <person name="Shi L."/>
            <person name="Shih D."/>
            <person name="Sparrow T."/>
            <person name="Spaulding J."/>
            <person name="Stalker J."/>
            <person name="Stange-Thomann N."/>
            <person name="Stavropoulos S."/>
            <person name="Stone C."/>
            <person name="Strader C."/>
            <person name="Tesfaye S."/>
            <person name="Thomson T."/>
            <person name="Thoulutsang Y."/>
            <person name="Thoulutsang D."/>
            <person name="Topham K."/>
            <person name="Topping I."/>
            <person name="Tsamla T."/>
            <person name="Vassiliev H."/>
            <person name="Vo A."/>
            <person name="Wangchuk T."/>
            <person name="Wangdi T."/>
            <person name="Weiand M."/>
            <person name="Wilkinson J."/>
            <person name="Wilson A."/>
            <person name="Yadav S."/>
            <person name="Young G."/>
            <person name="Yu Q."/>
            <person name="Zembek L."/>
            <person name="Zhong D."/>
            <person name="Zimmer A."/>
            <person name="Zwirko Z."/>
            <person name="Jaffe D.B."/>
            <person name="Alvarez P."/>
            <person name="Brockman W."/>
            <person name="Butler J."/>
            <person name="Chin C."/>
            <person name="Gnerre S."/>
            <person name="Grabherr M."/>
            <person name="Kleber M."/>
            <person name="Mauceli E."/>
            <person name="MacCallum I."/>
        </authorList>
    </citation>
    <scope>NUCLEOTIDE SEQUENCE [LARGE SCALE GENOMIC DNA]</scope>
    <source>
        <strain evidence="3">Tucson 15010-1051.87</strain>
    </source>
</reference>
<keyword evidence="3" id="KW-1185">Reference proteome</keyword>
<sequence>MLYGMNVSGIYASYVDSKLIGIQAEEANLYVVRALRHVIQDVFAQLSATLVITVATGSWSIGKWFEHVLGDLVSTWSSVSVQMQHINHSPHVPGRKYCNLLLVDSYEGLR</sequence>
<proteinExistence type="predicted"/>